<evidence type="ECO:0000313" key="2">
    <source>
        <dbReference type="Proteomes" id="UP000001480"/>
    </source>
</evidence>
<proteinExistence type="predicted"/>
<accession>C4ML50</accession>
<dbReference type="KEGG" id="vg:7943874"/>
<organism evidence="1 2">
    <name type="scientific">Xanthomonas phage phiL7</name>
    <dbReference type="NCBI Taxonomy" id="538979"/>
    <lineage>
        <taxon>Viruses</taxon>
        <taxon>Duplodnaviria</taxon>
        <taxon>Heunggongvirae</taxon>
        <taxon>Uroviricota</taxon>
        <taxon>Caudoviricetes</taxon>
        <taxon>Eisenstarkvirus</taxon>
        <taxon>Eisenstarkvirus L7</taxon>
    </lineage>
</organism>
<dbReference type="EMBL" id="EU717894">
    <property type="protein sequence ID" value="ACE75790.1"/>
    <property type="molecule type" value="Genomic_DNA"/>
</dbReference>
<evidence type="ECO:0000313" key="1">
    <source>
        <dbReference type="EMBL" id="ACE75790.1"/>
    </source>
</evidence>
<dbReference type="GeneID" id="7943874"/>
<protein>
    <submittedName>
        <fullName evidence="1">p50</fullName>
    </submittedName>
</protein>
<sequence>MITLNEEEARALGSLRYSGMLHGSSLWKALSGLPESAEDFSIIRPGACIGEPKFRAITVDTEVAKTQPKRYKVQFKARGSDSWGGFRWHVEFMPQATRNEAYRVMRRRGAQFRGWDPSTNSNVHGSYRVVSEDVKDGPEEDRGYYRVQWWSVTSKLWKDCFLLPGWGRIAFNYFSTPAAAHAAISAFGPSAVTYRVKWYPSGK</sequence>
<dbReference type="Proteomes" id="UP000001480">
    <property type="component" value="Segment"/>
</dbReference>
<reference evidence="1 2" key="1">
    <citation type="journal article" date="2009" name="Appl. Environ. Microbiol.">
        <title>Genomic characterization of the intron-containing T7-like phage phiL7 of Xanthomonas campestris.</title>
        <authorList>
            <person name="Lee C.N."/>
            <person name="Lin J.W."/>
            <person name="Weng S.F."/>
            <person name="Tseng Y.H."/>
        </authorList>
    </citation>
    <scope>NUCLEOTIDE SEQUENCE</scope>
</reference>
<name>C4ML50_9CAUD</name>
<dbReference type="RefSeq" id="YP_002922664.1">
    <property type="nucleotide sequence ID" value="NC_012742.1"/>
</dbReference>
<keyword evidence="2" id="KW-1185">Reference proteome</keyword>